<organism evidence="3 4">
    <name type="scientific">Phycicoccus sonneratiae</name>
    <dbReference type="NCBI Taxonomy" id="2807628"/>
    <lineage>
        <taxon>Bacteria</taxon>
        <taxon>Bacillati</taxon>
        <taxon>Actinomycetota</taxon>
        <taxon>Actinomycetes</taxon>
        <taxon>Micrococcales</taxon>
        <taxon>Intrasporangiaceae</taxon>
        <taxon>Phycicoccus</taxon>
    </lineage>
</organism>
<sequence length="131" mass="13755">MTTRTWWEVEAMVAGDEGREPDLSGLVEQLGDEALAADVVEVYLEALPERVGALEAARGGLREDTVRAAHSLKSASALLGLGDLSARCAALEAAGRASEPDVAELVDAVLARTGPAEVALRDWLAGHRPAR</sequence>
<evidence type="ECO:0000256" key="1">
    <source>
        <dbReference type="PROSITE-ProRule" id="PRU00110"/>
    </source>
</evidence>
<keyword evidence="4" id="KW-1185">Reference proteome</keyword>
<feature type="domain" description="HPt" evidence="2">
    <location>
        <begin position="32"/>
        <end position="123"/>
    </location>
</feature>
<dbReference type="Pfam" id="PF01627">
    <property type="entry name" value="Hpt"/>
    <property type="match status" value="1"/>
</dbReference>
<dbReference type="CDD" id="cd00088">
    <property type="entry name" value="HPT"/>
    <property type="match status" value="1"/>
</dbReference>
<dbReference type="PROSITE" id="PS50894">
    <property type="entry name" value="HPT"/>
    <property type="match status" value="1"/>
</dbReference>
<proteinExistence type="predicted"/>
<dbReference type="RefSeq" id="WP_204130073.1">
    <property type="nucleotide sequence ID" value="NZ_JAFDVD010000005.1"/>
</dbReference>
<protein>
    <submittedName>
        <fullName evidence="3">Hpt domain-containing protein</fullName>
    </submittedName>
</protein>
<comment type="caution">
    <text evidence="3">The sequence shown here is derived from an EMBL/GenBank/DDBJ whole genome shotgun (WGS) entry which is preliminary data.</text>
</comment>
<evidence type="ECO:0000313" key="3">
    <source>
        <dbReference type="EMBL" id="MBM6399590.1"/>
    </source>
</evidence>
<accession>A0ABS2CI90</accession>
<reference evidence="3" key="1">
    <citation type="submission" date="2021-02" db="EMBL/GenBank/DDBJ databases">
        <title>Phycicoccus sp. MQZ13P-5T, whole genome shotgun sequence.</title>
        <authorList>
            <person name="Tuo L."/>
        </authorList>
    </citation>
    <scope>NUCLEOTIDE SEQUENCE</scope>
    <source>
        <strain evidence="3">MQZ13P-5</strain>
    </source>
</reference>
<dbReference type="InterPro" id="IPR036641">
    <property type="entry name" value="HPT_dom_sf"/>
</dbReference>
<dbReference type="Proteomes" id="UP001430172">
    <property type="component" value="Unassembled WGS sequence"/>
</dbReference>
<name>A0ABS2CI90_9MICO</name>
<keyword evidence="1" id="KW-0597">Phosphoprotein</keyword>
<dbReference type="Gene3D" id="1.20.120.160">
    <property type="entry name" value="HPT domain"/>
    <property type="match status" value="1"/>
</dbReference>
<dbReference type="EMBL" id="JAFDVD010000005">
    <property type="protein sequence ID" value="MBM6399590.1"/>
    <property type="molecule type" value="Genomic_DNA"/>
</dbReference>
<dbReference type="SUPFAM" id="SSF47226">
    <property type="entry name" value="Histidine-containing phosphotransfer domain, HPT domain"/>
    <property type="match status" value="1"/>
</dbReference>
<dbReference type="InterPro" id="IPR008207">
    <property type="entry name" value="Sig_transdc_His_kin_Hpt_dom"/>
</dbReference>
<gene>
    <name evidence="3" type="ORF">JQN70_04240</name>
</gene>
<feature type="modified residue" description="Phosphohistidine" evidence="1">
    <location>
        <position position="70"/>
    </location>
</feature>
<evidence type="ECO:0000313" key="4">
    <source>
        <dbReference type="Proteomes" id="UP001430172"/>
    </source>
</evidence>
<evidence type="ECO:0000259" key="2">
    <source>
        <dbReference type="PROSITE" id="PS50894"/>
    </source>
</evidence>
<dbReference type="SMART" id="SM00073">
    <property type="entry name" value="HPT"/>
    <property type="match status" value="1"/>
</dbReference>